<dbReference type="InterPro" id="IPR036291">
    <property type="entry name" value="NAD(P)-bd_dom_sf"/>
</dbReference>
<dbReference type="AlphaFoldDB" id="A0A318RED9"/>
<evidence type="ECO:0000259" key="1">
    <source>
        <dbReference type="Pfam" id="PF13460"/>
    </source>
</evidence>
<dbReference type="OrthoDB" id="9787292at2"/>
<gene>
    <name evidence="2" type="ORF">DFR67_11144</name>
</gene>
<reference evidence="2 3" key="1">
    <citation type="submission" date="2018-06" db="EMBL/GenBank/DDBJ databases">
        <title>Genomic Encyclopedia of Type Strains, Phase IV (KMG-IV): sequencing the most valuable type-strain genomes for metagenomic binning, comparative biology and taxonomic classification.</title>
        <authorList>
            <person name="Goeker M."/>
        </authorList>
    </citation>
    <scope>NUCLEOTIDE SEQUENCE [LARGE SCALE GENOMIC DNA]</scope>
    <source>
        <strain evidence="2 3">DSM 45521</strain>
    </source>
</reference>
<comment type="caution">
    <text evidence="2">The sequence shown here is derived from an EMBL/GenBank/DDBJ whole genome shotgun (WGS) entry which is preliminary data.</text>
</comment>
<sequence>MTILLTGATGYIGGAVLELLISQGTQVTAVVRSETAADKVRAKGAEAAIVDLSDVAALGRLLAAVDGAIHTASPGDTTSAAFDTAVIDAVLAEFGGTEKHYVHTSGVWIWGSQSRIVENSPLDPPAIVAWRLEQEQRLLESTVAATIVAPGIVYGEGGGIANIILDAPGAGTDAVTLIGDGAQCWGTVHVRDLAKLYVLALESNPGGRLIGASGSVAVADLYGAAHPGAKLMAEDPEATRSRLGAQFADALLLDQVVSEQVRSRDLGWRPTEASLQDELAAGYRTAGQPA</sequence>
<evidence type="ECO:0000313" key="2">
    <source>
        <dbReference type="EMBL" id="PYE14969.1"/>
    </source>
</evidence>
<name>A0A318RED9_WILLI</name>
<organism evidence="2 3">
    <name type="scientific">Williamsia limnetica</name>
    <dbReference type="NCBI Taxonomy" id="882452"/>
    <lineage>
        <taxon>Bacteria</taxon>
        <taxon>Bacillati</taxon>
        <taxon>Actinomycetota</taxon>
        <taxon>Actinomycetes</taxon>
        <taxon>Mycobacteriales</taxon>
        <taxon>Nocardiaceae</taxon>
        <taxon>Williamsia</taxon>
    </lineage>
</organism>
<dbReference type="RefSeq" id="WP_110470989.1">
    <property type="nucleotide sequence ID" value="NZ_QJSP01000011.1"/>
</dbReference>
<keyword evidence="3" id="KW-1185">Reference proteome</keyword>
<dbReference type="GO" id="GO:0004029">
    <property type="term" value="F:aldehyde dehydrogenase (NAD+) activity"/>
    <property type="evidence" value="ECO:0007669"/>
    <property type="project" value="TreeGrafter"/>
</dbReference>
<dbReference type="InterPro" id="IPR051783">
    <property type="entry name" value="NAD(P)-dependent_oxidoreduct"/>
</dbReference>
<evidence type="ECO:0000313" key="3">
    <source>
        <dbReference type="Proteomes" id="UP000247591"/>
    </source>
</evidence>
<accession>A0A318RED9</accession>
<dbReference type="Pfam" id="PF13460">
    <property type="entry name" value="NAD_binding_10"/>
    <property type="match status" value="1"/>
</dbReference>
<feature type="domain" description="NAD(P)-binding" evidence="1">
    <location>
        <begin position="7"/>
        <end position="158"/>
    </location>
</feature>
<dbReference type="SUPFAM" id="SSF51735">
    <property type="entry name" value="NAD(P)-binding Rossmann-fold domains"/>
    <property type="match status" value="1"/>
</dbReference>
<dbReference type="EMBL" id="QJSP01000011">
    <property type="protein sequence ID" value="PYE14969.1"/>
    <property type="molecule type" value="Genomic_DNA"/>
</dbReference>
<dbReference type="Proteomes" id="UP000247591">
    <property type="component" value="Unassembled WGS sequence"/>
</dbReference>
<protein>
    <submittedName>
        <fullName evidence="2">Nucleoside-diphosphate-sugar epimerase</fullName>
    </submittedName>
</protein>
<dbReference type="GO" id="GO:0005737">
    <property type="term" value="C:cytoplasm"/>
    <property type="evidence" value="ECO:0007669"/>
    <property type="project" value="TreeGrafter"/>
</dbReference>
<dbReference type="PANTHER" id="PTHR48079:SF6">
    <property type="entry name" value="NAD(P)-BINDING DOMAIN-CONTAINING PROTEIN-RELATED"/>
    <property type="match status" value="1"/>
</dbReference>
<dbReference type="InterPro" id="IPR016040">
    <property type="entry name" value="NAD(P)-bd_dom"/>
</dbReference>
<proteinExistence type="predicted"/>
<dbReference type="PANTHER" id="PTHR48079">
    <property type="entry name" value="PROTEIN YEEZ"/>
    <property type="match status" value="1"/>
</dbReference>
<dbReference type="Gene3D" id="3.40.50.720">
    <property type="entry name" value="NAD(P)-binding Rossmann-like Domain"/>
    <property type="match status" value="1"/>
</dbReference>